<dbReference type="AlphaFoldDB" id="A0A7G9ZCI2"/>
<evidence type="ECO:0008006" key="2">
    <source>
        <dbReference type="Google" id="ProtNLM"/>
    </source>
</evidence>
<protein>
    <recommendedName>
        <fullName evidence="2">HTH arsR-type domain-containing protein</fullName>
    </recommendedName>
</protein>
<dbReference type="InterPro" id="IPR036390">
    <property type="entry name" value="WH_DNA-bd_sf"/>
</dbReference>
<evidence type="ECO:0000313" key="1">
    <source>
        <dbReference type="EMBL" id="QNO57966.1"/>
    </source>
</evidence>
<dbReference type="CDD" id="cd00090">
    <property type="entry name" value="HTH_ARSR"/>
    <property type="match status" value="1"/>
</dbReference>
<reference evidence="1" key="1">
    <citation type="submission" date="2020-06" db="EMBL/GenBank/DDBJ databases">
        <title>Unique genomic features of the anaerobic methanotrophic archaea.</title>
        <authorList>
            <person name="Chadwick G.L."/>
            <person name="Skennerton C.T."/>
            <person name="Laso-Perez R."/>
            <person name="Leu A.O."/>
            <person name="Speth D.R."/>
            <person name="Yu H."/>
            <person name="Morgan-Lang C."/>
            <person name="Hatzenpichler R."/>
            <person name="Goudeau D."/>
            <person name="Malmstrom R."/>
            <person name="Brazelton W.J."/>
            <person name="Woyke T."/>
            <person name="Hallam S.J."/>
            <person name="Tyson G.W."/>
            <person name="Wegener G."/>
            <person name="Boetius A."/>
            <person name="Orphan V."/>
        </authorList>
    </citation>
    <scope>NUCLEOTIDE SEQUENCE</scope>
</reference>
<dbReference type="SUPFAM" id="SSF46785">
    <property type="entry name" value="Winged helix' DNA-binding domain"/>
    <property type="match status" value="1"/>
</dbReference>
<proteinExistence type="predicted"/>
<organism evidence="1">
    <name type="scientific">Candidatus Methanophaga sp. ANME-1 ERB7</name>
    <dbReference type="NCBI Taxonomy" id="2759913"/>
    <lineage>
        <taxon>Archaea</taxon>
        <taxon>Methanobacteriati</taxon>
        <taxon>Methanobacteriota</taxon>
        <taxon>Stenosarchaea group</taxon>
        <taxon>Methanomicrobia</taxon>
        <taxon>Candidatus Methanophagales</taxon>
        <taxon>Candidatus Methanophagaceae</taxon>
        <taxon>Candidatus Methanophaga</taxon>
    </lineage>
</organism>
<dbReference type="Gene3D" id="1.10.10.10">
    <property type="entry name" value="Winged helix-like DNA-binding domain superfamily/Winged helix DNA-binding domain"/>
    <property type="match status" value="1"/>
</dbReference>
<accession>A0A7G9ZCI2</accession>
<dbReference type="InterPro" id="IPR011991">
    <property type="entry name" value="ArsR-like_HTH"/>
</dbReference>
<dbReference type="EMBL" id="MT631709">
    <property type="protein sequence ID" value="QNO57966.1"/>
    <property type="molecule type" value="Genomic_DNA"/>
</dbReference>
<gene>
    <name evidence="1" type="ORF">NNIPPFBB_00011</name>
</gene>
<sequence length="73" mass="8442">MEAIEISILRYLLEEDWPVTTEMVAKEMGIAWNTAQVHLWKLVSQGVVKGKRVGRQNQWMITDKGKKVLFKSP</sequence>
<name>A0A7G9ZCI2_9EURY</name>
<dbReference type="InterPro" id="IPR036388">
    <property type="entry name" value="WH-like_DNA-bd_sf"/>
</dbReference>